<sequence>MFHVKRDSGRALHLAHRSDWEAAQADGLYRLSTRGATFAEVGFVHASYADQLARVAEFVHAGDEDELCVLVLDVDAIRAAGVRVVDEDGGDGELFPHIYAPLRTEWVSDVLPAAFDHEGRFRF</sequence>
<name>A0ABP8AST9_9MICO</name>
<evidence type="ECO:0000313" key="1">
    <source>
        <dbReference type="EMBL" id="GAA4189454.1"/>
    </source>
</evidence>
<gene>
    <name evidence="1" type="ORF">GCM10022288_17280</name>
</gene>
<dbReference type="Proteomes" id="UP001500213">
    <property type="component" value="Unassembled WGS sequence"/>
</dbReference>
<proteinExistence type="predicted"/>
<organism evidence="1 2">
    <name type="scientific">Gryllotalpicola kribbensis</name>
    <dbReference type="NCBI Taxonomy" id="993084"/>
    <lineage>
        <taxon>Bacteria</taxon>
        <taxon>Bacillati</taxon>
        <taxon>Actinomycetota</taxon>
        <taxon>Actinomycetes</taxon>
        <taxon>Micrococcales</taxon>
        <taxon>Microbacteriaceae</taxon>
        <taxon>Gryllotalpicola</taxon>
    </lineage>
</organism>
<dbReference type="EMBL" id="BAABBX010000014">
    <property type="protein sequence ID" value="GAA4189454.1"/>
    <property type="molecule type" value="Genomic_DNA"/>
</dbReference>
<protein>
    <submittedName>
        <fullName evidence="1">DUF952 domain-containing protein</fullName>
    </submittedName>
</protein>
<dbReference type="Gene3D" id="3.20.170.20">
    <property type="entry name" value="Protein of unknown function DUF952"/>
    <property type="match status" value="1"/>
</dbReference>
<evidence type="ECO:0000313" key="2">
    <source>
        <dbReference type="Proteomes" id="UP001500213"/>
    </source>
</evidence>
<keyword evidence="2" id="KW-1185">Reference proteome</keyword>
<dbReference type="SUPFAM" id="SSF56399">
    <property type="entry name" value="ADP-ribosylation"/>
    <property type="match status" value="1"/>
</dbReference>
<reference evidence="2" key="1">
    <citation type="journal article" date="2019" name="Int. J. Syst. Evol. Microbiol.">
        <title>The Global Catalogue of Microorganisms (GCM) 10K type strain sequencing project: providing services to taxonomists for standard genome sequencing and annotation.</title>
        <authorList>
            <consortium name="The Broad Institute Genomics Platform"/>
            <consortium name="The Broad Institute Genome Sequencing Center for Infectious Disease"/>
            <person name="Wu L."/>
            <person name="Ma J."/>
        </authorList>
    </citation>
    <scope>NUCLEOTIDE SEQUENCE [LARGE SCALE GENOMIC DNA]</scope>
    <source>
        <strain evidence="2">JCM 17593</strain>
    </source>
</reference>
<dbReference type="InterPro" id="IPR009297">
    <property type="entry name" value="DUF952"/>
</dbReference>
<dbReference type="Pfam" id="PF06108">
    <property type="entry name" value="DUF952"/>
    <property type="match status" value="1"/>
</dbReference>
<accession>A0ABP8AST9</accession>
<comment type="caution">
    <text evidence="1">The sequence shown here is derived from an EMBL/GenBank/DDBJ whole genome shotgun (WGS) entry which is preliminary data.</text>
</comment>